<dbReference type="InterPro" id="IPR044751">
    <property type="entry name" value="Ion_transp-like_CBS"/>
</dbReference>
<accession>A0AA87R964</accession>
<evidence type="ECO:0000256" key="11">
    <source>
        <dbReference type="SAM" id="Phobius"/>
    </source>
</evidence>
<dbReference type="InterPro" id="IPR005170">
    <property type="entry name" value="Transptr-assoc_dom"/>
</dbReference>
<proteinExistence type="inferred from homology"/>
<comment type="similarity">
    <text evidence="2">Belongs to the UPF0053 family.</text>
</comment>
<dbReference type="InterPro" id="IPR000644">
    <property type="entry name" value="CBS_dom"/>
</dbReference>
<keyword evidence="8 11" id="KW-0472">Membrane</keyword>
<dbReference type="GO" id="GO:0050660">
    <property type="term" value="F:flavin adenine dinucleotide binding"/>
    <property type="evidence" value="ECO:0007669"/>
    <property type="project" value="InterPro"/>
</dbReference>
<evidence type="ECO:0000256" key="3">
    <source>
        <dbReference type="ARBA" id="ARBA00022475"/>
    </source>
</evidence>
<evidence type="ECO:0000256" key="2">
    <source>
        <dbReference type="ARBA" id="ARBA00006337"/>
    </source>
</evidence>
<dbReference type="SMART" id="SM01091">
    <property type="entry name" value="CorC_HlyC"/>
    <property type="match status" value="1"/>
</dbReference>
<dbReference type="InterPro" id="IPR002550">
    <property type="entry name" value="CNNM"/>
</dbReference>
<organism evidence="13 14">
    <name type="scientific">Agrococcus baldri</name>
    <dbReference type="NCBI Taxonomy" id="153730"/>
    <lineage>
        <taxon>Bacteria</taxon>
        <taxon>Bacillati</taxon>
        <taxon>Actinomycetota</taxon>
        <taxon>Actinomycetes</taxon>
        <taxon>Micrococcales</taxon>
        <taxon>Microbacteriaceae</taxon>
        <taxon>Agrococcus</taxon>
    </lineage>
</organism>
<dbReference type="InterPro" id="IPR046342">
    <property type="entry name" value="CBS_dom_sf"/>
</dbReference>
<evidence type="ECO:0000313" key="14">
    <source>
        <dbReference type="Proteomes" id="UP000321749"/>
    </source>
</evidence>
<evidence type="ECO:0000256" key="4">
    <source>
        <dbReference type="ARBA" id="ARBA00022692"/>
    </source>
</evidence>
<dbReference type="InterPro" id="IPR016169">
    <property type="entry name" value="FAD-bd_PCMH_sub2"/>
</dbReference>
<feature type="transmembrane region" description="Helical" evidence="11">
    <location>
        <begin position="88"/>
        <end position="107"/>
    </location>
</feature>
<dbReference type="FunFam" id="3.10.580.10:FF:000002">
    <property type="entry name" value="Magnesium/cobalt efflux protein CorC"/>
    <property type="match status" value="1"/>
</dbReference>
<gene>
    <name evidence="13" type="ORF">ABA31_00170</name>
</gene>
<evidence type="ECO:0000256" key="8">
    <source>
        <dbReference type="ARBA" id="ARBA00023136"/>
    </source>
</evidence>
<feature type="region of interest" description="Disordered" evidence="10">
    <location>
        <begin position="407"/>
        <end position="427"/>
    </location>
</feature>
<dbReference type="SUPFAM" id="SSF56176">
    <property type="entry name" value="FAD-binding/transporter-associated domain-like"/>
    <property type="match status" value="1"/>
</dbReference>
<dbReference type="EMBL" id="BJUU01000001">
    <property type="protein sequence ID" value="GEK78666.1"/>
    <property type="molecule type" value="Genomic_DNA"/>
</dbReference>
<dbReference type="PANTHER" id="PTHR22777">
    <property type="entry name" value="HEMOLYSIN-RELATED"/>
    <property type="match status" value="1"/>
</dbReference>
<evidence type="ECO:0000256" key="10">
    <source>
        <dbReference type="SAM" id="MobiDB-lite"/>
    </source>
</evidence>
<keyword evidence="3" id="KW-1003">Cell membrane</keyword>
<evidence type="ECO:0000256" key="5">
    <source>
        <dbReference type="ARBA" id="ARBA00022737"/>
    </source>
</evidence>
<keyword evidence="14" id="KW-1185">Reference proteome</keyword>
<dbReference type="Proteomes" id="UP000321749">
    <property type="component" value="Unassembled WGS sequence"/>
</dbReference>
<dbReference type="GO" id="GO:0005886">
    <property type="term" value="C:plasma membrane"/>
    <property type="evidence" value="ECO:0007669"/>
    <property type="project" value="UniProtKB-SubCell"/>
</dbReference>
<evidence type="ECO:0000313" key="13">
    <source>
        <dbReference type="EMBL" id="GEK78666.1"/>
    </source>
</evidence>
<dbReference type="AlphaFoldDB" id="A0AA87R964"/>
<keyword evidence="6 11" id="KW-1133">Transmembrane helix</keyword>
<reference evidence="13 14" key="1">
    <citation type="submission" date="2019-07" db="EMBL/GenBank/DDBJ databases">
        <title>Whole genome shotgun sequence of Agrococcus baldri NBRC 103055.</title>
        <authorList>
            <person name="Hosoyama A."/>
            <person name="Uohara A."/>
            <person name="Ohji S."/>
            <person name="Ichikawa N."/>
        </authorList>
    </citation>
    <scope>NUCLEOTIDE SEQUENCE [LARGE SCALE GENOMIC DNA]</scope>
    <source>
        <strain evidence="13 14">NBRC 103055</strain>
    </source>
</reference>
<comment type="subcellular location">
    <subcellularLocation>
        <location evidence="1">Cell membrane</location>
        <topology evidence="1">Multi-pass membrane protein</topology>
    </subcellularLocation>
</comment>
<dbReference type="Pfam" id="PF03471">
    <property type="entry name" value="CorC_HlyC"/>
    <property type="match status" value="1"/>
</dbReference>
<evidence type="ECO:0000256" key="7">
    <source>
        <dbReference type="ARBA" id="ARBA00023122"/>
    </source>
</evidence>
<dbReference type="PROSITE" id="PS51371">
    <property type="entry name" value="CBS"/>
    <property type="match status" value="2"/>
</dbReference>
<dbReference type="Gene3D" id="3.10.580.10">
    <property type="entry name" value="CBS-domain"/>
    <property type="match status" value="1"/>
</dbReference>
<dbReference type="RefSeq" id="WP_146792081.1">
    <property type="nucleotide sequence ID" value="NZ_BJUU01000001.1"/>
</dbReference>
<keyword evidence="4 11" id="KW-0812">Transmembrane</keyword>
<keyword evidence="7 9" id="KW-0129">CBS domain</keyword>
<comment type="caution">
    <text evidence="13">The sequence shown here is derived from an EMBL/GenBank/DDBJ whole genome shotgun (WGS) entry which is preliminary data.</text>
</comment>
<dbReference type="Pfam" id="PF01595">
    <property type="entry name" value="CNNM"/>
    <property type="match status" value="1"/>
</dbReference>
<dbReference type="PANTHER" id="PTHR22777:SF32">
    <property type="entry name" value="UPF0053 INNER MEMBRANE PROTEIN YFJD"/>
    <property type="match status" value="1"/>
</dbReference>
<keyword evidence="5" id="KW-0677">Repeat</keyword>
<dbReference type="Gene3D" id="3.30.465.10">
    <property type="match status" value="1"/>
</dbReference>
<feature type="domain" description="CBS" evidence="12">
    <location>
        <begin position="269"/>
        <end position="326"/>
    </location>
</feature>
<evidence type="ECO:0000256" key="6">
    <source>
        <dbReference type="ARBA" id="ARBA00022989"/>
    </source>
</evidence>
<sequence>MFEIVLFVVAALLVAFGAWLAACDAALSVVSRAELLEAARPARRSRAMVAIADDLRSHTMTLQFGRIMCETVAAVLITLAVDSLVVEWWITLLVAGGAMIVISFVLVGSSPRAVGRAHAVGLLRASAGFIRFWRVLTGPIASLVVTIGDKVTPGRQRETAFGTEAQLLSMVDAAAESEVLEDDDRELIHSIFEFNETLVREVMVPRPDMIVVERDTSAQDALRQFLDNGLSRMPVVGESTDEIDGILYLRDVVRSRTWRPDAVETAAELARPAILVPESKKADDTLALMQAERMHVAMVVDEYGGIAGLVTLEDLVEELVGEIHDEHDRGRAEAVDAGDGVWHVSARLQIDELGDLFGLALDDEDVDTVGGLMQKVLGRIVEVGDVVTVEGLRLEVRSIDGRGRSAGEMAVQRVAPPAQRRGSEGAA</sequence>
<dbReference type="CDD" id="cd04590">
    <property type="entry name" value="CBS_pair_CorC_HlyC_assoc"/>
    <property type="match status" value="1"/>
</dbReference>
<dbReference type="SUPFAM" id="SSF54631">
    <property type="entry name" value="CBS-domain pair"/>
    <property type="match status" value="1"/>
</dbReference>
<dbReference type="SMART" id="SM00116">
    <property type="entry name" value="CBS"/>
    <property type="match status" value="2"/>
</dbReference>
<dbReference type="Pfam" id="PF00571">
    <property type="entry name" value="CBS"/>
    <property type="match status" value="2"/>
</dbReference>
<evidence type="ECO:0000256" key="1">
    <source>
        <dbReference type="ARBA" id="ARBA00004651"/>
    </source>
</evidence>
<evidence type="ECO:0000256" key="9">
    <source>
        <dbReference type="PROSITE-ProRule" id="PRU00703"/>
    </source>
</evidence>
<feature type="domain" description="CBS" evidence="12">
    <location>
        <begin position="203"/>
        <end position="263"/>
    </location>
</feature>
<evidence type="ECO:0000259" key="12">
    <source>
        <dbReference type="PROSITE" id="PS51371"/>
    </source>
</evidence>
<dbReference type="InterPro" id="IPR036318">
    <property type="entry name" value="FAD-bd_PCMH-like_sf"/>
</dbReference>
<protein>
    <submittedName>
        <fullName evidence="13">Membrane protein</fullName>
    </submittedName>
</protein>
<name>A0AA87R964_9MICO</name>